<reference evidence="4 5" key="2">
    <citation type="submission" date="2018-03" db="EMBL/GenBank/DDBJ databases">
        <authorList>
            <person name="Keele B.F."/>
        </authorList>
    </citation>
    <scope>NUCLEOTIDE SEQUENCE [LARGE SCALE GENOMIC DNA]</scope>
    <source>
        <strain evidence="4 5">D13</strain>
    </source>
</reference>
<reference evidence="4 5" key="1">
    <citation type="submission" date="2018-03" db="EMBL/GenBank/DDBJ databases">
        <title>Ahniella affigens gen. nov., sp. nov., a gammaproteobacterium isolated from sandy soil near a stream.</title>
        <authorList>
            <person name="Ko Y."/>
            <person name="Kim J.-H."/>
        </authorList>
    </citation>
    <scope>NUCLEOTIDE SEQUENCE [LARGE SCALE GENOMIC DNA]</scope>
    <source>
        <strain evidence="4 5">D13</strain>
    </source>
</reference>
<dbReference type="PANTHER" id="PTHR11328">
    <property type="entry name" value="MAJOR FACILITATOR SUPERFAMILY DOMAIN-CONTAINING PROTEIN"/>
    <property type="match status" value="1"/>
</dbReference>
<comment type="similarity">
    <text evidence="1">Belongs to the sodium:galactoside symporter (TC 2.A.2) family.</text>
</comment>
<dbReference type="OrthoDB" id="181905at2"/>
<feature type="transmembrane region" description="Helical" evidence="3">
    <location>
        <begin position="182"/>
        <end position="204"/>
    </location>
</feature>
<dbReference type="InterPro" id="IPR039672">
    <property type="entry name" value="MFS_2"/>
</dbReference>
<feature type="transmembrane region" description="Helical" evidence="3">
    <location>
        <begin position="210"/>
        <end position="231"/>
    </location>
</feature>
<keyword evidence="3" id="KW-0812">Transmembrane</keyword>
<evidence type="ECO:0000313" key="5">
    <source>
        <dbReference type="Proteomes" id="UP000241074"/>
    </source>
</evidence>
<feature type="transmembrane region" description="Helical" evidence="3">
    <location>
        <begin position="299"/>
        <end position="319"/>
    </location>
</feature>
<feature type="transmembrane region" description="Helical" evidence="3">
    <location>
        <begin position="68"/>
        <end position="90"/>
    </location>
</feature>
<dbReference type="InterPro" id="IPR036259">
    <property type="entry name" value="MFS_trans_sf"/>
</dbReference>
<keyword evidence="3" id="KW-1133">Transmembrane helix</keyword>
<dbReference type="GO" id="GO:0005886">
    <property type="term" value="C:plasma membrane"/>
    <property type="evidence" value="ECO:0007669"/>
    <property type="project" value="TreeGrafter"/>
</dbReference>
<evidence type="ECO:0008006" key="6">
    <source>
        <dbReference type="Google" id="ProtNLM"/>
    </source>
</evidence>
<feature type="compositionally biased region" description="Polar residues" evidence="2">
    <location>
        <begin position="10"/>
        <end position="23"/>
    </location>
</feature>
<feature type="transmembrane region" description="Helical" evidence="3">
    <location>
        <begin position="437"/>
        <end position="459"/>
    </location>
</feature>
<dbReference type="AlphaFoldDB" id="A0A2P1PVH7"/>
<dbReference type="Gene3D" id="1.20.1250.20">
    <property type="entry name" value="MFS general substrate transporter like domains"/>
    <property type="match status" value="2"/>
</dbReference>
<evidence type="ECO:0000256" key="1">
    <source>
        <dbReference type="ARBA" id="ARBA00009617"/>
    </source>
</evidence>
<feature type="transmembrane region" description="Helical" evidence="3">
    <location>
        <begin position="262"/>
        <end position="287"/>
    </location>
</feature>
<dbReference type="Proteomes" id="UP000241074">
    <property type="component" value="Chromosome"/>
</dbReference>
<dbReference type="GO" id="GO:0015293">
    <property type="term" value="F:symporter activity"/>
    <property type="evidence" value="ECO:0007669"/>
    <property type="project" value="InterPro"/>
</dbReference>
<keyword evidence="5" id="KW-1185">Reference proteome</keyword>
<protein>
    <recommendedName>
        <fullName evidence="6">MFS transporter</fullName>
    </recommendedName>
</protein>
<proteinExistence type="inferred from homology"/>
<feature type="transmembrane region" description="Helical" evidence="3">
    <location>
        <begin position="326"/>
        <end position="346"/>
    </location>
</feature>
<dbReference type="Pfam" id="PF13347">
    <property type="entry name" value="MFS_2"/>
    <property type="match status" value="1"/>
</dbReference>
<evidence type="ECO:0000313" key="4">
    <source>
        <dbReference type="EMBL" id="AVP98848.1"/>
    </source>
</evidence>
<dbReference type="NCBIfam" id="TIGR00792">
    <property type="entry name" value="gph"/>
    <property type="match status" value="1"/>
</dbReference>
<dbReference type="SUPFAM" id="SSF103473">
    <property type="entry name" value="MFS general substrate transporter"/>
    <property type="match status" value="1"/>
</dbReference>
<evidence type="ECO:0000256" key="2">
    <source>
        <dbReference type="SAM" id="MobiDB-lite"/>
    </source>
</evidence>
<feature type="transmembrane region" description="Helical" evidence="3">
    <location>
        <begin position="394"/>
        <end position="417"/>
    </location>
</feature>
<feature type="transmembrane region" description="Helical" evidence="3">
    <location>
        <begin position="40"/>
        <end position="62"/>
    </location>
</feature>
<dbReference type="KEGG" id="xba:C7S18_17400"/>
<accession>A0A2P1PVH7</accession>
<feature type="transmembrane region" description="Helical" evidence="3">
    <location>
        <begin position="352"/>
        <end position="373"/>
    </location>
</feature>
<name>A0A2P1PVH7_9GAMM</name>
<dbReference type="GO" id="GO:0006814">
    <property type="term" value="P:sodium ion transport"/>
    <property type="evidence" value="ECO:0007669"/>
    <property type="project" value="InterPro"/>
</dbReference>
<dbReference type="CDD" id="cd17332">
    <property type="entry name" value="MFS_MelB_like"/>
    <property type="match status" value="1"/>
</dbReference>
<dbReference type="PANTHER" id="PTHR11328:SF24">
    <property type="entry name" value="MAJOR FACILITATOR SUPERFAMILY (MFS) PROFILE DOMAIN-CONTAINING PROTEIN"/>
    <property type="match status" value="1"/>
</dbReference>
<dbReference type="InterPro" id="IPR001927">
    <property type="entry name" value="Na/Gal_symport"/>
</dbReference>
<dbReference type="EMBL" id="CP027860">
    <property type="protein sequence ID" value="AVP98848.1"/>
    <property type="molecule type" value="Genomic_DNA"/>
</dbReference>
<dbReference type="GO" id="GO:0008643">
    <property type="term" value="P:carbohydrate transport"/>
    <property type="evidence" value="ECO:0007669"/>
    <property type="project" value="InterPro"/>
</dbReference>
<feature type="region of interest" description="Disordered" evidence="2">
    <location>
        <begin position="1"/>
        <end position="23"/>
    </location>
</feature>
<organism evidence="4 5">
    <name type="scientific">Ahniella affigens</name>
    <dbReference type="NCBI Taxonomy" id="2021234"/>
    <lineage>
        <taxon>Bacteria</taxon>
        <taxon>Pseudomonadati</taxon>
        <taxon>Pseudomonadota</taxon>
        <taxon>Gammaproteobacteria</taxon>
        <taxon>Lysobacterales</taxon>
        <taxon>Rhodanobacteraceae</taxon>
        <taxon>Ahniella</taxon>
    </lineage>
</organism>
<keyword evidence="3" id="KW-0472">Membrane</keyword>
<sequence length="482" mass="52996">MDLFRPSPSVHLSNPGSANAMNQTAPAVKAPSTRLSLKHYLGYGLGDFAFNFYWLPLQVFLLKYYTDVLGLSSDAAGLIVMICLIWDGLVDPYVGILASRTRSRFGRYRPYMLYGSVPLAISFSLVFLPVPFEQTALIVYALATQLLFRSVYAAVNIPYGAMMASMTRDSMERNNLAGVRMLFAFGGSAIVGYFTPRLVAWFGVDHPDSAHFLSAALLSSIATIVLFLSFAGTEERVDDDAHASSNVKLWPMLKMISRNVPFMQASAAIALFGVASTATSASLAYYVEYVLHKDATVTGNLISMIPLVQMLAILPWTWFSRRIGKRWAWILGLLIAIVSVLVLFAWKTVDQTALTILIGLSAFGCASIAVNFWSIVPDTVEYGEWQSGVRAEGFVFGLVTLIQKTALGLANAFVGMYLTWIGYVPNQAQTEEAQRGLLHLITVVPAVAMLASCAVMIFYRLNTKRHAEIVRQIAERRQVATA</sequence>
<feature type="transmembrane region" description="Helical" evidence="3">
    <location>
        <begin position="111"/>
        <end position="132"/>
    </location>
</feature>
<feature type="transmembrane region" description="Helical" evidence="3">
    <location>
        <begin position="138"/>
        <end position="161"/>
    </location>
</feature>
<gene>
    <name evidence="4" type="ORF">C7S18_17400</name>
</gene>
<evidence type="ECO:0000256" key="3">
    <source>
        <dbReference type="SAM" id="Phobius"/>
    </source>
</evidence>